<evidence type="ECO:0000256" key="4">
    <source>
        <dbReference type="ARBA" id="ARBA00022490"/>
    </source>
</evidence>
<dbReference type="Pfam" id="PF03725">
    <property type="entry name" value="RNase_PH_C"/>
    <property type="match status" value="1"/>
</dbReference>
<organism evidence="12 13">
    <name type="scientific">Daphnia pulex</name>
    <name type="common">Water flea</name>
    <dbReference type="NCBI Taxonomy" id="6669"/>
    <lineage>
        <taxon>Eukaryota</taxon>
        <taxon>Metazoa</taxon>
        <taxon>Ecdysozoa</taxon>
        <taxon>Arthropoda</taxon>
        <taxon>Crustacea</taxon>
        <taxon>Branchiopoda</taxon>
        <taxon>Diplostraca</taxon>
        <taxon>Cladocera</taxon>
        <taxon>Anomopoda</taxon>
        <taxon>Daphniidae</taxon>
        <taxon>Daphnia</taxon>
    </lineage>
</organism>
<dbReference type="HOGENOM" id="CLU_038194_3_1_1"/>
<evidence type="ECO:0000256" key="5">
    <source>
        <dbReference type="ARBA" id="ARBA00022552"/>
    </source>
</evidence>
<dbReference type="PANTHER" id="PTHR11097">
    <property type="entry name" value="EXOSOME COMPLEX EXONUCLEASE RIBOSOMAL RNA PROCESSING PROTEIN"/>
    <property type="match status" value="1"/>
</dbReference>
<dbReference type="GO" id="GO:0000467">
    <property type="term" value="P:exonucleolytic trimming to generate mature 3'-end of 5.8S rRNA from tricistronic rRNA transcript (SSU-rRNA, 5.8S rRNA, LSU-rRNA)"/>
    <property type="evidence" value="ECO:0000318"/>
    <property type="project" value="GO_Central"/>
</dbReference>
<evidence type="ECO:0000256" key="1">
    <source>
        <dbReference type="ARBA" id="ARBA00004496"/>
    </source>
</evidence>
<gene>
    <name evidence="12" type="ORF">DAPPUDRAFT_301019</name>
</gene>
<dbReference type="SUPFAM" id="SSF54211">
    <property type="entry name" value="Ribosomal protein S5 domain 2-like"/>
    <property type="match status" value="1"/>
</dbReference>
<dbReference type="STRING" id="6669.E9HGD6"/>
<keyword evidence="13" id="KW-1185">Reference proteome</keyword>
<dbReference type="InterPro" id="IPR001247">
    <property type="entry name" value="ExoRNase_PH_dom1"/>
</dbReference>
<comment type="similarity">
    <text evidence="3">Belongs to the RNase PH family.</text>
</comment>
<evidence type="ECO:0000259" key="10">
    <source>
        <dbReference type="Pfam" id="PF01138"/>
    </source>
</evidence>
<evidence type="ECO:0000313" key="12">
    <source>
        <dbReference type="EMBL" id="EFX69223.1"/>
    </source>
</evidence>
<dbReference type="GO" id="GO:0000177">
    <property type="term" value="C:cytoplasmic exosome (RNase complex)"/>
    <property type="evidence" value="ECO:0000318"/>
    <property type="project" value="GO_Central"/>
</dbReference>
<dbReference type="FunFam" id="3.30.230.70:FF:000017">
    <property type="entry name" value="Exosome complex component Rrp42"/>
    <property type="match status" value="1"/>
</dbReference>
<evidence type="ECO:0000256" key="2">
    <source>
        <dbReference type="ARBA" id="ARBA00004604"/>
    </source>
</evidence>
<keyword evidence="5" id="KW-0698">rRNA processing</keyword>
<evidence type="ECO:0000259" key="11">
    <source>
        <dbReference type="Pfam" id="PF03725"/>
    </source>
</evidence>
<dbReference type="InterPro" id="IPR020568">
    <property type="entry name" value="Ribosomal_Su5_D2-typ_SF"/>
</dbReference>
<name>E9HGD6_DAPPU</name>
<dbReference type="CDD" id="cd11369">
    <property type="entry name" value="RNase_PH_RRP43"/>
    <property type="match status" value="1"/>
</dbReference>
<dbReference type="GO" id="GO:0016075">
    <property type="term" value="P:rRNA catabolic process"/>
    <property type="evidence" value="ECO:0000318"/>
    <property type="project" value="GO_Central"/>
</dbReference>
<dbReference type="InterPro" id="IPR027408">
    <property type="entry name" value="PNPase/RNase_PH_dom_sf"/>
</dbReference>
<evidence type="ECO:0000256" key="3">
    <source>
        <dbReference type="ARBA" id="ARBA00006678"/>
    </source>
</evidence>
<protein>
    <recommendedName>
        <fullName evidence="9">Ribosomal RNA-processing protein 43</fullName>
    </recommendedName>
</protein>
<dbReference type="EMBL" id="GL732640">
    <property type="protein sequence ID" value="EFX69223.1"/>
    <property type="molecule type" value="Genomic_DNA"/>
</dbReference>
<dbReference type="SUPFAM" id="SSF55666">
    <property type="entry name" value="Ribonuclease PH domain 2-like"/>
    <property type="match status" value="1"/>
</dbReference>
<evidence type="ECO:0000256" key="6">
    <source>
        <dbReference type="ARBA" id="ARBA00022835"/>
    </source>
</evidence>
<proteinExistence type="inferred from homology"/>
<dbReference type="GO" id="GO:0034475">
    <property type="term" value="P:U4 snRNA 3'-end processing"/>
    <property type="evidence" value="ECO:0000318"/>
    <property type="project" value="GO_Central"/>
</dbReference>
<dbReference type="GO" id="GO:0005730">
    <property type="term" value="C:nucleolus"/>
    <property type="evidence" value="ECO:0007669"/>
    <property type="project" value="UniProtKB-SubCell"/>
</dbReference>
<evidence type="ECO:0000256" key="9">
    <source>
        <dbReference type="ARBA" id="ARBA00030617"/>
    </source>
</evidence>
<comment type="subcellular location">
    <subcellularLocation>
        <location evidence="1">Cytoplasm</location>
    </subcellularLocation>
    <subcellularLocation>
        <location evidence="2">Nucleus</location>
        <location evidence="2">Nucleolus</location>
    </subcellularLocation>
</comment>
<keyword evidence="7" id="KW-0694">RNA-binding</keyword>
<dbReference type="PANTHER" id="PTHR11097:SF9">
    <property type="entry name" value="EXOSOME COMPLEX COMPONENT RRP43"/>
    <property type="match status" value="1"/>
</dbReference>
<dbReference type="InterPro" id="IPR033196">
    <property type="entry name" value="Rrp43"/>
</dbReference>
<accession>E9HGD6</accession>
<dbReference type="GO" id="GO:0034476">
    <property type="term" value="P:U5 snRNA 3'-end processing"/>
    <property type="evidence" value="ECO:0000318"/>
    <property type="project" value="GO_Central"/>
</dbReference>
<dbReference type="Gene3D" id="3.30.230.70">
    <property type="entry name" value="GHMP Kinase, N-terminal domain"/>
    <property type="match status" value="1"/>
</dbReference>
<keyword evidence="4" id="KW-0963">Cytoplasm</keyword>
<dbReference type="Proteomes" id="UP000000305">
    <property type="component" value="Unassembled WGS sequence"/>
</dbReference>
<dbReference type="GO" id="GO:0071035">
    <property type="term" value="P:nuclear polyadenylation-dependent rRNA catabolic process"/>
    <property type="evidence" value="ECO:0000318"/>
    <property type="project" value="GO_Central"/>
</dbReference>
<dbReference type="AlphaFoldDB" id="E9HGD6"/>
<dbReference type="GO" id="GO:0035925">
    <property type="term" value="F:mRNA 3'-UTR AU-rich region binding"/>
    <property type="evidence" value="ECO:0000318"/>
    <property type="project" value="GO_Central"/>
</dbReference>
<dbReference type="InParanoid" id="E9HGD6"/>
<keyword evidence="6" id="KW-0271">Exosome</keyword>
<dbReference type="InterPro" id="IPR015847">
    <property type="entry name" value="ExoRNase_PH_dom2"/>
</dbReference>
<dbReference type="GO" id="GO:0000176">
    <property type="term" value="C:nuclear exosome (RNase complex)"/>
    <property type="evidence" value="ECO:0000318"/>
    <property type="project" value="GO_Central"/>
</dbReference>
<feature type="domain" description="Exoribonuclease phosphorolytic" evidence="11">
    <location>
        <begin position="192"/>
        <end position="253"/>
    </location>
</feature>
<dbReference type="GO" id="GO:0034473">
    <property type="term" value="P:U1 snRNA 3'-end processing"/>
    <property type="evidence" value="ECO:0000318"/>
    <property type="project" value="GO_Central"/>
</dbReference>
<dbReference type="GO" id="GO:0071028">
    <property type="term" value="P:nuclear mRNA surveillance"/>
    <property type="evidence" value="ECO:0000318"/>
    <property type="project" value="GO_Central"/>
</dbReference>
<dbReference type="GO" id="GO:0071038">
    <property type="term" value="P:TRAMP-dependent tRNA surveillance pathway"/>
    <property type="evidence" value="ECO:0000318"/>
    <property type="project" value="GO_Central"/>
</dbReference>
<feature type="domain" description="Exoribonuclease phosphorolytic" evidence="10">
    <location>
        <begin position="31"/>
        <end position="166"/>
    </location>
</feature>
<dbReference type="InterPro" id="IPR050590">
    <property type="entry name" value="Exosome_comp_Rrp42_subfam"/>
</dbReference>
<evidence type="ECO:0000313" key="13">
    <source>
        <dbReference type="Proteomes" id="UP000000305"/>
    </source>
</evidence>
<reference evidence="12 13" key="1">
    <citation type="journal article" date="2011" name="Science">
        <title>The ecoresponsive genome of Daphnia pulex.</title>
        <authorList>
            <person name="Colbourne J.K."/>
            <person name="Pfrender M.E."/>
            <person name="Gilbert D."/>
            <person name="Thomas W.K."/>
            <person name="Tucker A."/>
            <person name="Oakley T.H."/>
            <person name="Tokishita S."/>
            <person name="Aerts A."/>
            <person name="Arnold G.J."/>
            <person name="Basu M.K."/>
            <person name="Bauer D.J."/>
            <person name="Caceres C.E."/>
            <person name="Carmel L."/>
            <person name="Casola C."/>
            <person name="Choi J.H."/>
            <person name="Detter J.C."/>
            <person name="Dong Q."/>
            <person name="Dusheyko S."/>
            <person name="Eads B.D."/>
            <person name="Frohlich T."/>
            <person name="Geiler-Samerotte K.A."/>
            <person name="Gerlach D."/>
            <person name="Hatcher P."/>
            <person name="Jogdeo S."/>
            <person name="Krijgsveld J."/>
            <person name="Kriventseva E.V."/>
            <person name="Kultz D."/>
            <person name="Laforsch C."/>
            <person name="Lindquist E."/>
            <person name="Lopez J."/>
            <person name="Manak J.R."/>
            <person name="Muller J."/>
            <person name="Pangilinan J."/>
            <person name="Patwardhan R.P."/>
            <person name="Pitluck S."/>
            <person name="Pritham E.J."/>
            <person name="Rechtsteiner A."/>
            <person name="Rho M."/>
            <person name="Rogozin I.B."/>
            <person name="Sakarya O."/>
            <person name="Salamov A."/>
            <person name="Schaack S."/>
            <person name="Shapiro H."/>
            <person name="Shiga Y."/>
            <person name="Skalitzky C."/>
            <person name="Smith Z."/>
            <person name="Souvorov A."/>
            <person name="Sung W."/>
            <person name="Tang Z."/>
            <person name="Tsuchiya D."/>
            <person name="Tu H."/>
            <person name="Vos H."/>
            <person name="Wang M."/>
            <person name="Wolf Y.I."/>
            <person name="Yamagata H."/>
            <person name="Yamada T."/>
            <person name="Ye Y."/>
            <person name="Shaw J.R."/>
            <person name="Andrews J."/>
            <person name="Crease T.J."/>
            <person name="Tang H."/>
            <person name="Lucas S.M."/>
            <person name="Robertson H.M."/>
            <person name="Bork P."/>
            <person name="Koonin E.V."/>
            <person name="Zdobnov E.M."/>
            <person name="Grigoriev I.V."/>
            <person name="Lynch M."/>
            <person name="Boore J.L."/>
        </authorList>
    </citation>
    <scope>NUCLEOTIDE SEQUENCE [LARGE SCALE GENOMIC DNA]</scope>
</reference>
<dbReference type="KEGG" id="dpx:DAPPUDRAFT_301019"/>
<dbReference type="eggNOG" id="KOG1613">
    <property type="taxonomic scope" value="Eukaryota"/>
</dbReference>
<sequence>MATDHKTLQPLEFYKTFLDRKSRPDGRKLLEFRKMTLNAGSIGTADGSAIVKCGNTTVICGIKAELAAPEREEPSKGFIIPNVTLPSLCSSQIKSGPPGETAQAATQFIAELVNNNIIMDLETLCIKVSKWAWVLHCDLLCINLDGSLLDACVMALVAALKNLKLPIVSYDEEMDKLISNPDEKMGFDTIKQPVTSTFSLFDNGILISDPTFEEEQLAAGLTSITMEGTSVTHMYKPGGCTLDEKQVKKLIQQSELKTKEVARLIEEACSSSIAER</sequence>
<dbReference type="InterPro" id="IPR036345">
    <property type="entry name" value="ExoRNase_PH_dom2_sf"/>
</dbReference>
<keyword evidence="8" id="KW-0539">Nucleus</keyword>
<evidence type="ECO:0000256" key="7">
    <source>
        <dbReference type="ARBA" id="ARBA00022884"/>
    </source>
</evidence>
<dbReference type="OrthoDB" id="45882at2759"/>
<evidence type="ECO:0000256" key="8">
    <source>
        <dbReference type="ARBA" id="ARBA00023242"/>
    </source>
</evidence>
<dbReference type="PhylomeDB" id="E9HGD6"/>
<dbReference type="OMA" id="EIKAFWV"/>
<dbReference type="Pfam" id="PF01138">
    <property type="entry name" value="RNase_PH"/>
    <property type="match status" value="1"/>
</dbReference>